<keyword evidence="1" id="KW-0812">Transmembrane</keyword>
<dbReference type="EMBL" id="NEDP02076718">
    <property type="protein sequence ID" value="OWF35597.1"/>
    <property type="molecule type" value="Genomic_DNA"/>
</dbReference>
<keyword evidence="1" id="KW-1133">Transmembrane helix</keyword>
<accession>A0A210PGK7</accession>
<sequence>MAPIFDVIRALALVVGFAVSLRDRKTAMFADMVFTSWLGAGAILFPQFFMGQQVQSDKTMKDPDSILMYRMYGVYLLVPMLMWYSCRKSRDDSVVGALLWSRALGLLPLLMVSLYGHFSTKKIFTDRNMWFFVLFIGCSWVSNVVQLVTTRPSVGRREQKGPVSTIFRLEFLVFFVVGLGVMAFPHMSLSLFIASPKIFQIHLGRVTAALMFSQIFLAWFAPSFRDNEDRRRLFCMQLTMLFLAVGCIACAFYSGTMSVVQLRIFLVSCAPFLLPAAGLYFISEGTQSSSTSKTYFTRSKAS</sequence>
<name>A0A210PGK7_MIZYE</name>
<feature type="transmembrane region" description="Helical" evidence="1">
    <location>
        <begin position="260"/>
        <end position="282"/>
    </location>
</feature>
<keyword evidence="3" id="KW-1185">Reference proteome</keyword>
<evidence type="ECO:0000256" key="1">
    <source>
        <dbReference type="SAM" id="Phobius"/>
    </source>
</evidence>
<dbReference type="AlphaFoldDB" id="A0A210PGK7"/>
<reference evidence="2 3" key="1">
    <citation type="journal article" date="2017" name="Nat. Ecol. Evol.">
        <title>Scallop genome provides insights into evolution of bilaterian karyotype and development.</title>
        <authorList>
            <person name="Wang S."/>
            <person name="Zhang J."/>
            <person name="Jiao W."/>
            <person name="Li J."/>
            <person name="Xun X."/>
            <person name="Sun Y."/>
            <person name="Guo X."/>
            <person name="Huan P."/>
            <person name="Dong B."/>
            <person name="Zhang L."/>
            <person name="Hu X."/>
            <person name="Sun X."/>
            <person name="Wang J."/>
            <person name="Zhao C."/>
            <person name="Wang Y."/>
            <person name="Wang D."/>
            <person name="Huang X."/>
            <person name="Wang R."/>
            <person name="Lv J."/>
            <person name="Li Y."/>
            <person name="Zhang Z."/>
            <person name="Liu B."/>
            <person name="Lu W."/>
            <person name="Hui Y."/>
            <person name="Liang J."/>
            <person name="Zhou Z."/>
            <person name="Hou R."/>
            <person name="Li X."/>
            <person name="Liu Y."/>
            <person name="Li H."/>
            <person name="Ning X."/>
            <person name="Lin Y."/>
            <person name="Zhao L."/>
            <person name="Xing Q."/>
            <person name="Dou J."/>
            <person name="Li Y."/>
            <person name="Mao J."/>
            <person name="Guo H."/>
            <person name="Dou H."/>
            <person name="Li T."/>
            <person name="Mu C."/>
            <person name="Jiang W."/>
            <person name="Fu Q."/>
            <person name="Fu X."/>
            <person name="Miao Y."/>
            <person name="Liu J."/>
            <person name="Yu Q."/>
            <person name="Li R."/>
            <person name="Liao H."/>
            <person name="Li X."/>
            <person name="Kong Y."/>
            <person name="Jiang Z."/>
            <person name="Chourrout D."/>
            <person name="Li R."/>
            <person name="Bao Z."/>
        </authorList>
    </citation>
    <scope>NUCLEOTIDE SEQUENCE [LARGE SCALE GENOMIC DNA]</scope>
    <source>
        <strain evidence="2 3">PY_sf001</strain>
    </source>
</reference>
<evidence type="ECO:0000313" key="2">
    <source>
        <dbReference type="EMBL" id="OWF35597.1"/>
    </source>
</evidence>
<comment type="caution">
    <text evidence="2">The sequence shown here is derived from an EMBL/GenBank/DDBJ whole genome shotgun (WGS) entry which is preliminary data.</text>
</comment>
<feature type="transmembrane region" description="Helical" evidence="1">
    <location>
        <begin position="98"/>
        <end position="118"/>
    </location>
</feature>
<feature type="transmembrane region" description="Helical" evidence="1">
    <location>
        <begin position="29"/>
        <end position="49"/>
    </location>
</feature>
<protein>
    <submittedName>
        <fullName evidence="2">Uncharacterized protein</fullName>
    </submittedName>
</protein>
<dbReference type="Proteomes" id="UP000242188">
    <property type="component" value="Unassembled WGS sequence"/>
</dbReference>
<evidence type="ECO:0000313" key="3">
    <source>
        <dbReference type="Proteomes" id="UP000242188"/>
    </source>
</evidence>
<proteinExistence type="predicted"/>
<dbReference type="OrthoDB" id="10054007at2759"/>
<feature type="transmembrane region" description="Helical" evidence="1">
    <location>
        <begin position="171"/>
        <end position="193"/>
    </location>
</feature>
<feature type="transmembrane region" description="Helical" evidence="1">
    <location>
        <begin position="233"/>
        <end position="254"/>
    </location>
</feature>
<feature type="transmembrane region" description="Helical" evidence="1">
    <location>
        <begin position="130"/>
        <end position="150"/>
    </location>
</feature>
<organism evidence="2 3">
    <name type="scientific">Mizuhopecten yessoensis</name>
    <name type="common">Japanese scallop</name>
    <name type="synonym">Patinopecten yessoensis</name>
    <dbReference type="NCBI Taxonomy" id="6573"/>
    <lineage>
        <taxon>Eukaryota</taxon>
        <taxon>Metazoa</taxon>
        <taxon>Spiralia</taxon>
        <taxon>Lophotrochozoa</taxon>
        <taxon>Mollusca</taxon>
        <taxon>Bivalvia</taxon>
        <taxon>Autobranchia</taxon>
        <taxon>Pteriomorphia</taxon>
        <taxon>Pectinida</taxon>
        <taxon>Pectinoidea</taxon>
        <taxon>Pectinidae</taxon>
        <taxon>Mizuhopecten</taxon>
    </lineage>
</organism>
<feature type="transmembrane region" description="Helical" evidence="1">
    <location>
        <begin position="6"/>
        <end position="22"/>
    </location>
</feature>
<feature type="transmembrane region" description="Helical" evidence="1">
    <location>
        <begin position="199"/>
        <end position="221"/>
    </location>
</feature>
<keyword evidence="1" id="KW-0472">Membrane</keyword>
<gene>
    <name evidence="2" type="ORF">KP79_PYT15954</name>
</gene>
<feature type="transmembrane region" description="Helical" evidence="1">
    <location>
        <begin position="69"/>
        <end position="86"/>
    </location>
</feature>